<organism evidence="1 2">
    <name type="scientific">Qingshengfaniella alkalisoli</name>
    <dbReference type="NCBI Taxonomy" id="2599296"/>
    <lineage>
        <taxon>Bacteria</taxon>
        <taxon>Pseudomonadati</taxon>
        <taxon>Pseudomonadota</taxon>
        <taxon>Alphaproteobacteria</taxon>
        <taxon>Rhodobacterales</taxon>
        <taxon>Paracoccaceae</taxon>
        <taxon>Qingshengfaniella</taxon>
    </lineage>
</organism>
<evidence type="ECO:0000313" key="1">
    <source>
        <dbReference type="EMBL" id="QDY69316.1"/>
    </source>
</evidence>
<dbReference type="EMBL" id="CP042261">
    <property type="protein sequence ID" value="QDY69316.1"/>
    <property type="molecule type" value="Genomic_DNA"/>
</dbReference>
<dbReference type="Proteomes" id="UP000318483">
    <property type="component" value="Chromosome"/>
</dbReference>
<gene>
    <name evidence="1" type="ORF">FPZ52_06520</name>
</gene>
<evidence type="ECO:0000313" key="2">
    <source>
        <dbReference type="Proteomes" id="UP000318483"/>
    </source>
</evidence>
<dbReference type="OrthoDB" id="7873033at2"/>
<accession>A0A5B8I8Z7</accession>
<name>A0A5B8I8Z7_9RHOB</name>
<proteinExistence type="predicted"/>
<sequence>MNWYSHIRAHHDRLMQRYSQGNVVLEKQESVPGPEPWDPPVIATVYYPLRATVRGIDAEHLDSASNLTMSDLIIQCAVPAVVPAVDDVVRVDGAALAVLQVTALPGAGGPVGYKLVARG</sequence>
<dbReference type="KEGG" id="lit:FPZ52_06520"/>
<protein>
    <submittedName>
        <fullName evidence="1">Uncharacterized protein</fullName>
    </submittedName>
</protein>
<dbReference type="AlphaFoldDB" id="A0A5B8I8Z7"/>
<reference evidence="1 2" key="1">
    <citation type="submission" date="2019-07" db="EMBL/GenBank/DDBJ databases">
        <title>Litoreibacter alkalisoli sp. nov., isolated from saline-alkaline soil.</title>
        <authorList>
            <person name="Wang S."/>
            <person name="Xu L."/>
            <person name="Xing Y.-T."/>
            <person name="Sun J.-Q."/>
        </authorList>
    </citation>
    <scope>NUCLEOTIDE SEQUENCE [LARGE SCALE GENOMIC DNA]</scope>
    <source>
        <strain evidence="1 2">LN3S51</strain>
    </source>
</reference>
<dbReference type="RefSeq" id="WP_146364695.1">
    <property type="nucleotide sequence ID" value="NZ_CP042261.1"/>
</dbReference>
<keyword evidence="2" id="KW-1185">Reference proteome</keyword>